<dbReference type="SUPFAM" id="SSF159234">
    <property type="entry name" value="FomD-like"/>
    <property type="match status" value="1"/>
</dbReference>
<dbReference type="InterPro" id="IPR035930">
    <property type="entry name" value="FomD-like_sf"/>
</dbReference>
<dbReference type="OrthoDB" id="2002222at2"/>
<name>A0A662Z307_9STAP</name>
<proteinExistence type="predicted"/>
<protein>
    <recommendedName>
        <fullName evidence="1">DUF402 domain-containing protein</fullName>
    </recommendedName>
</protein>
<evidence type="ECO:0000313" key="2">
    <source>
        <dbReference type="EMBL" id="SEV99491.1"/>
    </source>
</evidence>
<evidence type="ECO:0000313" key="3">
    <source>
        <dbReference type="Proteomes" id="UP000243605"/>
    </source>
</evidence>
<dbReference type="Proteomes" id="UP000243605">
    <property type="component" value="Unassembled WGS sequence"/>
</dbReference>
<organism evidence="2 3">
    <name type="scientific">Aliicoccus persicus</name>
    <dbReference type="NCBI Taxonomy" id="930138"/>
    <lineage>
        <taxon>Bacteria</taxon>
        <taxon>Bacillati</taxon>
        <taxon>Bacillota</taxon>
        <taxon>Bacilli</taxon>
        <taxon>Bacillales</taxon>
        <taxon>Staphylococcaceae</taxon>
        <taxon>Aliicoccus</taxon>
    </lineage>
</organism>
<accession>A0A662Z307</accession>
<dbReference type="Gene3D" id="2.40.380.10">
    <property type="entry name" value="FomD-like"/>
    <property type="match status" value="1"/>
</dbReference>
<dbReference type="AlphaFoldDB" id="A0A662Z307"/>
<dbReference type="InterPro" id="IPR007295">
    <property type="entry name" value="DUF402"/>
</dbReference>
<dbReference type="PANTHER" id="PTHR41271:SF1">
    <property type="entry name" value="DUF402 DOMAIN-CONTAINING PROTEIN"/>
    <property type="match status" value="1"/>
</dbReference>
<reference evidence="2 3" key="1">
    <citation type="submission" date="2016-10" db="EMBL/GenBank/DDBJ databases">
        <authorList>
            <person name="Varghese N."/>
            <person name="Submissions S."/>
        </authorList>
    </citation>
    <scope>NUCLEOTIDE SEQUENCE [LARGE SCALE GENOMIC DNA]</scope>
    <source>
        <strain evidence="2 3">IBRC-M10081</strain>
    </source>
</reference>
<keyword evidence="3" id="KW-1185">Reference proteome</keyword>
<dbReference type="EMBL" id="FOIT01000003">
    <property type="protein sequence ID" value="SEV99491.1"/>
    <property type="molecule type" value="Genomic_DNA"/>
</dbReference>
<feature type="domain" description="DUF402" evidence="1">
    <location>
        <begin position="62"/>
        <end position="157"/>
    </location>
</feature>
<dbReference type="RefSeq" id="WP_091474676.1">
    <property type="nucleotide sequence ID" value="NZ_FOIT01000003.1"/>
</dbReference>
<evidence type="ECO:0000259" key="1">
    <source>
        <dbReference type="Pfam" id="PF04167"/>
    </source>
</evidence>
<gene>
    <name evidence="2" type="ORF">SAMN05192557_1116</name>
</gene>
<dbReference type="PANTHER" id="PTHR41271">
    <property type="entry name" value="DUF402 DOMAIN-CONTAINING PROTEIN"/>
    <property type="match status" value="1"/>
</dbReference>
<sequence>MRTKFIDKRGWRRVTDSSYKEQLVTLDDERCLVGLIRINKVTNPLTVKIVGEDVCVVAPGYRWLTIMPENKYYSITVMYDEDWKVLQYYIDINYEHTLELDNARRKDLYLDVLVLPSGKKEVVDKKDLKHALKKDKVTKEQFDFAYSIVDEVYQMLDSDFNGFTTFCNDCKEVMNK</sequence>
<dbReference type="Pfam" id="PF04167">
    <property type="entry name" value="DUF402"/>
    <property type="match status" value="1"/>
</dbReference>